<name>A0AAC9Z7C8_9RHOB</name>
<dbReference type="EMBL" id="CP010784">
    <property type="protein sequence ID" value="ATF04944.1"/>
    <property type="molecule type" value="Genomic_DNA"/>
</dbReference>
<gene>
    <name evidence="2" type="ORF">PhaeoP63_00846</name>
</gene>
<accession>A0AAC9Z7C8</accession>
<organism evidence="2 3">
    <name type="scientific">Phaeobacter gallaeciensis</name>
    <dbReference type="NCBI Taxonomy" id="60890"/>
    <lineage>
        <taxon>Bacteria</taxon>
        <taxon>Pseudomonadati</taxon>
        <taxon>Pseudomonadota</taxon>
        <taxon>Alphaproteobacteria</taxon>
        <taxon>Rhodobacterales</taxon>
        <taxon>Roseobacteraceae</taxon>
        <taxon>Phaeobacter</taxon>
    </lineage>
</organism>
<reference evidence="2 3" key="1">
    <citation type="journal article" date="2017" name="Front. Microbiol.">
        <title>Phaeobacter piscinae sp. nov., a species of the Roseobacter group and potential aquaculture probiont.</title>
        <authorList>
            <person name="Sonnenschein E.C."/>
            <person name="Phippen C.B.W."/>
            <person name="Nielsen K.F."/>
            <person name="Mateiu R.V."/>
            <person name="Melchiorsen J."/>
            <person name="Gram L."/>
            <person name="Overmann J."/>
            <person name="Freese H.M."/>
        </authorList>
    </citation>
    <scope>NUCLEOTIDE SEQUENCE [LARGE SCALE GENOMIC DNA]</scope>
    <source>
        <strain evidence="2 3">P63</strain>
    </source>
</reference>
<evidence type="ECO:0000313" key="2">
    <source>
        <dbReference type="EMBL" id="ATF04944.1"/>
    </source>
</evidence>
<dbReference type="AlphaFoldDB" id="A0AAC9Z7C8"/>
<protein>
    <submittedName>
        <fullName evidence="2">Uncharacterized protein</fullName>
    </submittedName>
</protein>
<evidence type="ECO:0000256" key="1">
    <source>
        <dbReference type="SAM" id="MobiDB-lite"/>
    </source>
</evidence>
<evidence type="ECO:0000313" key="3">
    <source>
        <dbReference type="Proteomes" id="UP000217545"/>
    </source>
</evidence>
<sequence>MVQSPHADITAQNTRPGDPPVVAPWAINSPVSPDGYATRRICADAHVRNKEQTLERRADLKLVIAQMAARIMTIRSSVSHRPTPAQLALCTPNTGRWLQLHPGVSTPFPVISCLNWGSAVSRLLTTGIRACAKACHVVFAMSPPPIGHGFLGCPIPVTPVVKRGSPMARLSNGGCRL</sequence>
<feature type="region of interest" description="Disordered" evidence="1">
    <location>
        <begin position="1"/>
        <end position="21"/>
    </location>
</feature>
<dbReference type="Proteomes" id="UP000217545">
    <property type="component" value="Chromosome"/>
</dbReference>
<proteinExistence type="predicted"/>